<keyword evidence="2" id="KW-1133">Transmembrane helix</keyword>
<keyword evidence="2" id="KW-0812">Transmembrane</keyword>
<feature type="domain" description="Choice-of-anchor A" evidence="3">
    <location>
        <begin position="129"/>
        <end position="405"/>
    </location>
</feature>
<sequence length="520" mass="52816">MPRGSCTRSRASSRDIRSIPVSWRSSPPHNVPDRAASEHESRVRGETVRKMCRGKSDRGGGDVGKRVERWSGITVAALGVALVVGATPAAFAVLPDGNTPLDPCLGPACPTEWIPPHNGAFLGFDDAVSVFVGGDFQVLGSSAEAEGNLVVMGSAEFNRGIQGTYNLGVVGVGSRVPPPPGSDMLLVGGDLTIADTTDLQVGGFSSPPAPLIFIAGNVRYGGTLNARAGQPTLIDQPGQVGTITQDPDAVAAFAPRVGNITALSQCYAEQPATGSFAVDATSFTLQGNGSATLQVFNVDVPVQGTGGGQVTLNATGIPDGATIVINLVGDAALVNANSWAGVGLDADLTQRILWNVPTASSALFTGTIQLPGSILVGNPASTTTIEEPGTNGRIEVAGNLVQQSSVNTSGLEFHAYPFNGTVVECATTPTTEPTTTEPTEPTTTEPTTTVPDTTEPTTTAPDTTEPTTATATAPTSTLAETGGGGLTSLGGASLLAGLVLIAAGTGLSLHSRARRGSRLE</sequence>
<gene>
    <name evidence="4" type="ORF">ET445_07285</name>
</gene>
<dbReference type="Proteomes" id="UP000291259">
    <property type="component" value="Chromosome"/>
</dbReference>
<dbReference type="OrthoDB" id="3404418at2"/>
<evidence type="ECO:0000313" key="4">
    <source>
        <dbReference type="EMBL" id="QAY73181.1"/>
    </source>
</evidence>
<evidence type="ECO:0000256" key="1">
    <source>
        <dbReference type="SAM" id="MobiDB-lite"/>
    </source>
</evidence>
<keyword evidence="5" id="KW-1185">Reference proteome</keyword>
<evidence type="ECO:0000259" key="3">
    <source>
        <dbReference type="Pfam" id="PF20597"/>
    </source>
</evidence>
<dbReference type="EMBL" id="CP035491">
    <property type="protein sequence ID" value="QAY73181.1"/>
    <property type="molecule type" value="Genomic_DNA"/>
</dbReference>
<keyword evidence="2" id="KW-0472">Membrane</keyword>
<feature type="compositionally biased region" description="Low complexity" evidence="1">
    <location>
        <begin position="428"/>
        <end position="480"/>
    </location>
</feature>
<dbReference type="AlphaFoldDB" id="A0A4V0YH20"/>
<feature type="region of interest" description="Disordered" evidence="1">
    <location>
        <begin position="428"/>
        <end position="482"/>
    </location>
</feature>
<proteinExistence type="predicted"/>
<evidence type="ECO:0000313" key="5">
    <source>
        <dbReference type="Proteomes" id="UP000291259"/>
    </source>
</evidence>
<reference evidence="4 5" key="1">
    <citation type="submission" date="2019-01" db="EMBL/GenBank/DDBJ databases">
        <title>Genome sequencing of strain FW100M-8.</title>
        <authorList>
            <person name="Heo J."/>
            <person name="Kim S.-J."/>
            <person name="Kim J.-S."/>
            <person name="Hong S.-B."/>
            <person name="Kwon S.-W."/>
        </authorList>
    </citation>
    <scope>NUCLEOTIDE SEQUENCE [LARGE SCALE GENOMIC DNA]</scope>
    <source>
        <strain evidence="4 5">FW100M-8</strain>
    </source>
</reference>
<evidence type="ECO:0000256" key="2">
    <source>
        <dbReference type="SAM" id="Phobius"/>
    </source>
</evidence>
<protein>
    <submittedName>
        <fullName evidence="4">Choice-of-anchor A family protein</fullName>
    </submittedName>
</protein>
<dbReference type="NCBIfam" id="TIGR04215">
    <property type="entry name" value="choice_anch_A"/>
    <property type="match status" value="1"/>
</dbReference>
<dbReference type="Pfam" id="PF20597">
    <property type="entry name" value="pAdhesive_15"/>
    <property type="match status" value="1"/>
</dbReference>
<feature type="region of interest" description="Disordered" evidence="1">
    <location>
        <begin position="1"/>
        <end position="46"/>
    </location>
</feature>
<organism evidence="4 5">
    <name type="scientific">Agromyces protaetiae</name>
    <dbReference type="NCBI Taxonomy" id="2509455"/>
    <lineage>
        <taxon>Bacteria</taxon>
        <taxon>Bacillati</taxon>
        <taxon>Actinomycetota</taxon>
        <taxon>Actinomycetes</taxon>
        <taxon>Micrococcales</taxon>
        <taxon>Microbacteriaceae</taxon>
        <taxon>Agromyces</taxon>
    </lineage>
</organism>
<name>A0A4V0YH20_9MICO</name>
<feature type="transmembrane region" description="Helical" evidence="2">
    <location>
        <begin position="489"/>
        <end position="509"/>
    </location>
</feature>
<accession>A0A4V0YH20</accession>
<dbReference type="KEGG" id="agf:ET445_07285"/>
<feature type="compositionally biased region" description="Basic and acidic residues" evidence="1">
    <location>
        <begin position="31"/>
        <end position="46"/>
    </location>
</feature>
<feature type="transmembrane region" description="Helical" evidence="2">
    <location>
        <begin position="73"/>
        <end position="94"/>
    </location>
</feature>
<dbReference type="InterPro" id="IPR026588">
    <property type="entry name" value="Choice_anch_A"/>
</dbReference>